<evidence type="ECO:0000256" key="2">
    <source>
        <dbReference type="ARBA" id="ARBA00022737"/>
    </source>
</evidence>
<sequence length="2100" mass="232309">QAYPWTRTQPLVYPSVRSIHIQILQLFIYVKILFESLSSFFCTERLVGPKNLMLLAARPYQGGDYTCVAENEAGSAKATTILTVFEPTDDRQMAHNLTIKTVHVGGNITFSCVMSSNPPAQIRWLKDEKDIYSALPQDRFTISPDGSTLTLFSVNMEDQGEFKCIATNIPGSWNYRYTLEVTSSPGILRHSSTGSRVDVNEGSELRLQCLAVANPEPVYQWLKDDTPLTIRVLNLGEEPTETSNLRSNTTAVSGRFSIHDNGRLLIIRNIQANEFGQYTCIASNPVGEDRLDIMVTVLSAPSFGDGKDHESPIFERGKPHSLWCNVTGNPEPAIRWEYDLPVTGPGDRNIQDRLNGRQLYLPSVDHGVITRYACVAKNRAGEVRKVFDPTLVYPPVITALEGKNPRPVLQDASTRLFCDWEASPRAEVEWFKDGEIIEPLRFSRANISNSGTQLYLNNVQPSDAGNYRCVVSNEYGNAKRQWAVQVMSPPAIRFSTQEGEHTVSLGSSLALFCVASGHPPPKISWTRDGKPIDSSRYSISEDQVHLRLSEVEDGDAGRYSCLVSSEYGQTSKTFDVKVTYAPRLESGGQLQYSLERTVGGSALLECLVSGNPRPKITWFKDGVALDQLPYRYRLINQDRQLEIIAMQPSDAGRYRCVVRNPFGQIEINTDVVVGAPARIDRGRVRTDYTIREGEELVLACPANGSPPPRIQFSRTGESGQGWTEETMPRRAVVSQERQTLTVFRTVKHDSGTYQCNASNAVGWDIMEYIVRVRVPPTFDTSNVQPEVHWFVNQTRSLDCTLTEGIEPAPQIKWERHGVPVVTSSDVQVSLDGSKLTVPMVQPRDAGEYVCHAQNEVGKSSQIFSVLVYVRPRFVDPTRRTQIQAIQNETLQLPCEATGEPRPRFAWFRRDVEILRPKVLTPHYAGSEQSNIAILSGDQILQISNIQLSDTGEYTCTASNGGGTIEKKFNVTVIVPPVIVKRSGTPEEHRTREYVPITFYCLLRNINQTDPEITWTKDGAPVLMSADSDYFVIHEQGQSLTVVRPTAAEDGLYRCVARNRAGEDSHSFQLSVVAAPRFPPEFVRFREKKIVRLGQQADFECPALGSPTPVVTWYYNGAPLNPFSSPAKYSFEEDQRVLRIAATGSKDLGEYQCLARNEAGNVTKVYELDVIMPPLVRLDKTEVREREGATFMVQCSAEGHPQPTLEWSREAGGLFRLGTSVDMATGLFTITDAKKEDSGRYTCTATSKIGQDSKSVTVEVIERPTIHTTLEPILVKENGQVLLPCHATGSQPIRIQWLLPSGQMLAADQPGVFRILPDQGLLIEKVRLEHSGRYRCSANNEAGFQNAVISLEVLVPPKLRRPTTLDLSGRLNSILQLHCEIESGSPTPTVIWERDGLTFSRTKSYYTTTESGLFIFNSLKLEDEGELTCIAKNPAGEDRLTFRISVQNFGQTELMWYNHTRLIDRLEGLFFENEGAHRDACYGSFTFEPRDVYCTELCIFKILMSCQFHSVSTAKPSFERTPNKLTEAYEARWIQFRCVANGHPKPDIQWTHNNDPIPSNPSKNGIGSLVLGPLRTDQAGLYACVAKNDAGKVEYPFELRVKTRPRVQVYQSDEPIKVSEPTRLRCDVSGDADSVVWLKDGDVVSNSSRISITDQGKNLVIRMTKCIASNPVGEDFGELRLIVESKPHLVTVPRNMTVQSGSVVTMECLAEGEPQPSITWYKNQHSVQMDETHSLVNNGSLRSRTCSNPEPRNGGTYCVGENTEARTCLISFCPVDGAWGAWTPWSACTATCGAGLSQRQRRCDNPPPSNGGKTCVGEAVEDVMCQGLPPCPVSGSWSPWSPWSECSASCGTGGTQSRQRQCDNPAPTNGGRLCSGKGLMVRACNRGPCPVNGGWGEWSPWSHCSKSCGGGQRRRTRRCDHPAPAYGGEDCPANGYMEVSDCQNVPCPVNGEWSNWSSWSACSRTCGIGLQARERECSQPSPQFGGRLCPGSAKEVRTCEVNRPGSSVACPGSGASDPASPYSTWTEWSAWSTCEADCLITVPRSSLGGWQRRTRTCRVTNSAETSGESAGTVQPGYGCPGPAEDLQQCRLESGSPECTSN</sequence>
<dbReference type="InterPro" id="IPR013098">
    <property type="entry name" value="Ig_I-set"/>
</dbReference>
<evidence type="ECO:0000313" key="7">
    <source>
        <dbReference type="Proteomes" id="UP000324629"/>
    </source>
</evidence>
<protein>
    <submittedName>
        <fullName evidence="6">Hemicentin</fullName>
    </submittedName>
</protein>
<gene>
    <name evidence="6" type="ORF">DEA37_0008960</name>
</gene>
<keyword evidence="2" id="KW-0677">Repeat</keyword>
<dbReference type="Gene3D" id="2.60.40.10">
    <property type="entry name" value="Immunoglobulins"/>
    <property type="match status" value="18"/>
</dbReference>
<dbReference type="EMBL" id="QNGE01000556">
    <property type="protein sequence ID" value="KAA3680028.1"/>
    <property type="molecule type" value="Genomic_DNA"/>
</dbReference>
<dbReference type="PROSITE" id="PS50835">
    <property type="entry name" value="IG_LIKE"/>
    <property type="match status" value="17"/>
</dbReference>
<dbReference type="SMART" id="SM00209">
    <property type="entry name" value="TSP1"/>
    <property type="match status" value="4"/>
</dbReference>
<dbReference type="Pfam" id="PF13927">
    <property type="entry name" value="Ig_3"/>
    <property type="match status" value="6"/>
</dbReference>
<dbReference type="SMART" id="SM00409">
    <property type="entry name" value="IG"/>
    <property type="match status" value="18"/>
</dbReference>
<feature type="domain" description="Ig-like" evidence="5">
    <location>
        <begin position="1604"/>
        <end position="1683"/>
    </location>
</feature>
<feature type="domain" description="Ig-like" evidence="5">
    <location>
        <begin position="1079"/>
        <end position="1168"/>
    </location>
</feature>
<dbReference type="Proteomes" id="UP000324629">
    <property type="component" value="Unassembled WGS sequence"/>
</dbReference>
<evidence type="ECO:0000313" key="6">
    <source>
        <dbReference type="EMBL" id="KAA3680028.1"/>
    </source>
</evidence>
<keyword evidence="3" id="KW-1015">Disulfide bond</keyword>
<dbReference type="Pfam" id="PF00090">
    <property type="entry name" value="TSP_1"/>
    <property type="match status" value="4"/>
</dbReference>
<dbReference type="CDD" id="cd00096">
    <property type="entry name" value="Ig"/>
    <property type="match status" value="4"/>
</dbReference>
<dbReference type="FunFam" id="2.60.40.10:FF:000032">
    <property type="entry name" value="palladin isoform X1"/>
    <property type="match status" value="3"/>
</dbReference>
<dbReference type="InterPro" id="IPR013106">
    <property type="entry name" value="Ig_V-set"/>
</dbReference>
<evidence type="ECO:0000259" key="5">
    <source>
        <dbReference type="PROSITE" id="PS50835"/>
    </source>
</evidence>
<feature type="domain" description="Ig-like" evidence="5">
    <location>
        <begin position="1686"/>
        <end position="1770"/>
    </location>
</feature>
<dbReference type="InterPro" id="IPR013783">
    <property type="entry name" value="Ig-like_fold"/>
</dbReference>
<keyword evidence="1" id="KW-0732">Signal</keyword>
<feature type="domain" description="Ig-like" evidence="5">
    <location>
        <begin position="1263"/>
        <end position="1349"/>
    </location>
</feature>
<name>A0A5J4NY54_9TREM</name>
<feature type="domain" description="Ig-like" evidence="5">
    <location>
        <begin position="87"/>
        <end position="182"/>
    </location>
</feature>
<dbReference type="InterPro" id="IPR003598">
    <property type="entry name" value="Ig_sub2"/>
</dbReference>
<dbReference type="PRINTS" id="PR01705">
    <property type="entry name" value="TSP1REPEAT"/>
</dbReference>
<feature type="domain" description="Ig-like" evidence="5">
    <location>
        <begin position="871"/>
        <end position="971"/>
    </location>
</feature>
<dbReference type="InterPro" id="IPR036383">
    <property type="entry name" value="TSP1_rpt_sf"/>
</dbReference>
<proteinExistence type="predicted"/>
<dbReference type="FunFam" id="2.20.100.10:FF:000001">
    <property type="entry name" value="semaphorin-5A isoform X1"/>
    <property type="match status" value="2"/>
</dbReference>
<keyword evidence="4" id="KW-0393">Immunoglobulin domain</keyword>
<dbReference type="GO" id="GO:0005886">
    <property type="term" value="C:plasma membrane"/>
    <property type="evidence" value="ECO:0007669"/>
    <property type="project" value="TreeGrafter"/>
</dbReference>
<dbReference type="PANTHER" id="PTHR45080">
    <property type="entry name" value="CONTACTIN 5"/>
    <property type="match status" value="1"/>
</dbReference>
<dbReference type="InterPro" id="IPR050958">
    <property type="entry name" value="Cell_Adh-Cytoskel_Orgn"/>
</dbReference>
<dbReference type="PANTHER" id="PTHR45080:SF8">
    <property type="entry name" value="IG-LIKE DOMAIN-CONTAINING PROTEIN"/>
    <property type="match status" value="1"/>
</dbReference>
<dbReference type="Gene3D" id="2.20.100.10">
    <property type="entry name" value="Thrombospondin type-1 (TSP1) repeat"/>
    <property type="match status" value="5"/>
</dbReference>
<feature type="domain" description="Ig-like" evidence="5">
    <location>
        <begin position="490"/>
        <end position="579"/>
    </location>
</feature>
<dbReference type="InterPro" id="IPR003599">
    <property type="entry name" value="Ig_sub"/>
</dbReference>
<feature type="domain" description="Ig-like" evidence="5">
    <location>
        <begin position="1515"/>
        <end position="1599"/>
    </location>
</feature>
<dbReference type="InterPro" id="IPR007110">
    <property type="entry name" value="Ig-like_dom"/>
</dbReference>
<feature type="domain" description="Ig-like" evidence="5">
    <location>
        <begin position="975"/>
        <end position="1070"/>
    </location>
</feature>
<reference evidence="6 7" key="1">
    <citation type="journal article" date="2019" name="Gigascience">
        <title>Whole-genome sequence of the oriental lung fluke Paragonimus westermani.</title>
        <authorList>
            <person name="Oey H."/>
            <person name="Zakrzewski M."/>
            <person name="Narain K."/>
            <person name="Devi K.R."/>
            <person name="Agatsuma T."/>
            <person name="Nawaratna S."/>
            <person name="Gobert G.N."/>
            <person name="Jones M.K."/>
            <person name="Ragan M.A."/>
            <person name="McManus D.P."/>
            <person name="Krause L."/>
        </authorList>
    </citation>
    <scope>NUCLEOTIDE SEQUENCE [LARGE SCALE GENOMIC DNA]</scope>
    <source>
        <strain evidence="6 7">IND2009</strain>
    </source>
</reference>
<feature type="domain" description="Ig-like" evidence="5">
    <location>
        <begin position="1356"/>
        <end position="1444"/>
    </location>
</feature>
<dbReference type="InterPro" id="IPR036179">
    <property type="entry name" value="Ig-like_dom_sf"/>
</dbReference>
<dbReference type="SUPFAM" id="SSF82895">
    <property type="entry name" value="TSP-1 type 1 repeat"/>
    <property type="match status" value="4"/>
</dbReference>
<feature type="domain" description="Ig-like" evidence="5">
    <location>
        <begin position="676"/>
        <end position="759"/>
    </location>
</feature>
<dbReference type="SUPFAM" id="SSF48726">
    <property type="entry name" value="Immunoglobulin"/>
    <property type="match status" value="18"/>
</dbReference>
<comment type="caution">
    <text evidence="6">The sequence shown here is derived from an EMBL/GenBank/DDBJ whole genome shotgun (WGS) entry which is preliminary data.</text>
</comment>
<feature type="domain" description="Ig-like" evidence="5">
    <location>
        <begin position="395"/>
        <end position="485"/>
    </location>
</feature>
<feature type="domain" description="Ig-like" evidence="5">
    <location>
        <begin position="185"/>
        <end position="296"/>
    </location>
</feature>
<dbReference type="FunFam" id="2.60.40.10:FF:000503">
    <property type="entry name" value="Hemicentin 1"/>
    <property type="match status" value="1"/>
</dbReference>
<dbReference type="PROSITE" id="PS50092">
    <property type="entry name" value="TSP1"/>
    <property type="match status" value="6"/>
</dbReference>
<feature type="domain" description="Ig-like" evidence="5">
    <location>
        <begin position="776"/>
        <end position="864"/>
    </location>
</feature>
<accession>A0A5J4NY54</accession>
<dbReference type="SMART" id="SM00408">
    <property type="entry name" value="IGc2"/>
    <property type="match status" value="17"/>
</dbReference>
<feature type="non-terminal residue" evidence="6">
    <location>
        <position position="1"/>
    </location>
</feature>
<evidence type="ECO:0000256" key="4">
    <source>
        <dbReference type="ARBA" id="ARBA00023319"/>
    </source>
</evidence>
<feature type="domain" description="Ig-like" evidence="5">
    <location>
        <begin position="582"/>
        <end position="668"/>
    </location>
</feature>
<dbReference type="InterPro" id="IPR000884">
    <property type="entry name" value="TSP1_rpt"/>
</dbReference>
<dbReference type="SMART" id="SM00406">
    <property type="entry name" value="IGv"/>
    <property type="match status" value="7"/>
</dbReference>
<dbReference type="GO" id="GO:0007156">
    <property type="term" value="P:homophilic cell adhesion via plasma membrane adhesion molecules"/>
    <property type="evidence" value="ECO:0007669"/>
    <property type="project" value="TreeGrafter"/>
</dbReference>
<dbReference type="FunFam" id="2.20.100.10:FF:000007">
    <property type="entry name" value="Thrombospondin 1"/>
    <property type="match status" value="2"/>
</dbReference>
<feature type="domain" description="Ig-like" evidence="5">
    <location>
        <begin position="301"/>
        <end position="392"/>
    </location>
</feature>
<dbReference type="Pfam" id="PF07679">
    <property type="entry name" value="I-set"/>
    <property type="match status" value="10"/>
</dbReference>
<organism evidence="6 7">
    <name type="scientific">Paragonimus westermani</name>
    <dbReference type="NCBI Taxonomy" id="34504"/>
    <lineage>
        <taxon>Eukaryota</taxon>
        <taxon>Metazoa</taxon>
        <taxon>Spiralia</taxon>
        <taxon>Lophotrochozoa</taxon>
        <taxon>Platyhelminthes</taxon>
        <taxon>Trematoda</taxon>
        <taxon>Digenea</taxon>
        <taxon>Plagiorchiida</taxon>
        <taxon>Troglotremata</taxon>
        <taxon>Troglotrematidae</taxon>
        <taxon>Paragonimus</taxon>
    </lineage>
</organism>
<evidence type="ECO:0000256" key="3">
    <source>
        <dbReference type="ARBA" id="ARBA00023157"/>
    </source>
</evidence>
<evidence type="ECO:0000256" key="1">
    <source>
        <dbReference type="ARBA" id="ARBA00022729"/>
    </source>
</evidence>
<keyword evidence="7" id="KW-1185">Reference proteome</keyword>
<feature type="domain" description="Ig-like" evidence="5">
    <location>
        <begin position="1172"/>
        <end position="1256"/>
    </location>
</feature>